<evidence type="ECO:0000313" key="1">
    <source>
        <dbReference type="EMBL" id="KKM13666.1"/>
    </source>
</evidence>
<proteinExistence type="predicted"/>
<dbReference type="Gene3D" id="3.40.50.300">
    <property type="entry name" value="P-loop containing nucleotide triphosphate hydrolases"/>
    <property type="match status" value="1"/>
</dbReference>
<dbReference type="EMBL" id="LAZR01015330">
    <property type="protein sequence ID" value="KKM13666.1"/>
    <property type="molecule type" value="Genomic_DNA"/>
</dbReference>
<reference evidence="1" key="1">
    <citation type="journal article" date="2015" name="Nature">
        <title>Complex archaea that bridge the gap between prokaryotes and eukaryotes.</title>
        <authorList>
            <person name="Spang A."/>
            <person name="Saw J.H."/>
            <person name="Jorgensen S.L."/>
            <person name="Zaremba-Niedzwiedzka K."/>
            <person name="Martijn J."/>
            <person name="Lind A.E."/>
            <person name="van Eijk R."/>
            <person name="Schleper C."/>
            <person name="Guy L."/>
            <person name="Ettema T.J."/>
        </authorList>
    </citation>
    <scope>NUCLEOTIDE SEQUENCE</scope>
</reference>
<dbReference type="InterPro" id="IPR027417">
    <property type="entry name" value="P-loop_NTPase"/>
</dbReference>
<gene>
    <name evidence="1" type="ORF">LCGC14_1713930</name>
</gene>
<accession>A0A0F9HE40</accession>
<protein>
    <submittedName>
        <fullName evidence="1">Uncharacterized protein</fullName>
    </submittedName>
</protein>
<sequence>MKGNTGFFILDDPFIKSDSKRLAKQVELLKKISNLGWQIIYFSSKNEIRNLLTNDIEKDNINYFKLESLFSD</sequence>
<comment type="caution">
    <text evidence="1">The sequence shown here is derived from an EMBL/GenBank/DDBJ whole genome shotgun (WGS) entry which is preliminary data.</text>
</comment>
<organism evidence="1">
    <name type="scientific">marine sediment metagenome</name>
    <dbReference type="NCBI Taxonomy" id="412755"/>
    <lineage>
        <taxon>unclassified sequences</taxon>
        <taxon>metagenomes</taxon>
        <taxon>ecological metagenomes</taxon>
    </lineage>
</organism>
<dbReference type="AlphaFoldDB" id="A0A0F9HE40"/>
<name>A0A0F9HE40_9ZZZZ</name>